<comment type="caution">
    <text evidence="2">The sequence shown here is derived from an EMBL/GenBank/DDBJ whole genome shotgun (WGS) entry which is preliminary data.</text>
</comment>
<protein>
    <submittedName>
        <fullName evidence="2">Uncharacterized protein</fullName>
    </submittedName>
</protein>
<organism evidence="2 3">
    <name type="scientific">Dactylosporangium siamense</name>
    <dbReference type="NCBI Taxonomy" id="685454"/>
    <lineage>
        <taxon>Bacteria</taxon>
        <taxon>Bacillati</taxon>
        <taxon>Actinomycetota</taxon>
        <taxon>Actinomycetes</taxon>
        <taxon>Micromonosporales</taxon>
        <taxon>Micromonosporaceae</taxon>
        <taxon>Dactylosporangium</taxon>
    </lineage>
</organism>
<proteinExistence type="predicted"/>
<keyword evidence="1" id="KW-0472">Membrane</keyword>
<evidence type="ECO:0000313" key="2">
    <source>
        <dbReference type="EMBL" id="GIG51842.1"/>
    </source>
</evidence>
<evidence type="ECO:0000256" key="1">
    <source>
        <dbReference type="SAM" id="Phobius"/>
    </source>
</evidence>
<dbReference type="Proteomes" id="UP000660611">
    <property type="component" value="Unassembled WGS sequence"/>
</dbReference>
<gene>
    <name evidence="2" type="ORF">Dsi01nite_098830</name>
</gene>
<feature type="transmembrane region" description="Helical" evidence="1">
    <location>
        <begin position="15"/>
        <end position="36"/>
    </location>
</feature>
<reference evidence="2" key="1">
    <citation type="submission" date="2021-01" db="EMBL/GenBank/DDBJ databases">
        <title>Whole genome shotgun sequence of Dactylosporangium siamense NBRC 106093.</title>
        <authorList>
            <person name="Komaki H."/>
            <person name="Tamura T."/>
        </authorList>
    </citation>
    <scope>NUCLEOTIDE SEQUENCE</scope>
    <source>
        <strain evidence="2">NBRC 106093</strain>
    </source>
</reference>
<name>A0A919PY77_9ACTN</name>
<dbReference type="RefSeq" id="WP_239136932.1">
    <property type="nucleotide sequence ID" value="NZ_BAAAVW010000010.1"/>
</dbReference>
<keyword evidence="1" id="KW-1133">Transmembrane helix</keyword>
<dbReference type="AlphaFoldDB" id="A0A919PY77"/>
<dbReference type="EMBL" id="BONQ01000164">
    <property type="protein sequence ID" value="GIG51842.1"/>
    <property type="molecule type" value="Genomic_DNA"/>
</dbReference>
<keyword evidence="3" id="KW-1185">Reference proteome</keyword>
<keyword evidence="1" id="KW-0812">Transmembrane</keyword>
<accession>A0A919PY77</accession>
<sequence length="94" mass="10727">MYLSAEEVITWPESVAFLGLLLAVLFLFGFSVASWLEYRKLKVTGIQQEDLRQLVSRYEKLAESSMDAQQRIATDVADLRTRTASIETILRTVE</sequence>
<evidence type="ECO:0000313" key="3">
    <source>
        <dbReference type="Proteomes" id="UP000660611"/>
    </source>
</evidence>